<dbReference type="InterPro" id="IPR003103">
    <property type="entry name" value="BAG_domain"/>
</dbReference>
<dbReference type="InterPro" id="IPR036533">
    <property type="entry name" value="BAG_dom_sf"/>
</dbReference>
<proteinExistence type="predicted"/>
<feature type="region of interest" description="Disordered" evidence="2">
    <location>
        <begin position="297"/>
        <end position="336"/>
    </location>
</feature>
<feature type="compositionally biased region" description="Basic and acidic residues" evidence="2">
    <location>
        <begin position="617"/>
        <end position="626"/>
    </location>
</feature>
<accession>M5FSD2</accession>
<keyword evidence="1" id="KW-0175">Coiled coil</keyword>
<dbReference type="Proteomes" id="UP000030653">
    <property type="component" value="Unassembled WGS sequence"/>
</dbReference>
<dbReference type="OrthoDB" id="333905at2759"/>
<evidence type="ECO:0000256" key="2">
    <source>
        <dbReference type="SAM" id="MobiDB-lite"/>
    </source>
</evidence>
<evidence type="ECO:0000259" key="3">
    <source>
        <dbReference type="Pfam" id="PF02179"/>
    </source>
</evidence>
<feature type="compositionally biased region" description="Low complexity" evidence="2">
    <location>
        <begin position="252"/>
        <end position="261"/>
    </location>
</feature>
<feature type="region of interest" description="Disordered" evidence="2">
    <location>
        <begin position="111"/>
        <end position="140"/>
    </location>
</feature>
<keyword evidence="5" id="KW-1185">Reference proteome</keyword>
<evidence type="ECO:0000256" key="1">
    <source>
        <dbReference type="SAM" id="Coils"/>
    </source>
</evidence>
<feature type="region of interest" description="Disordered" evidence="2">
    <location>
        <begin position="611"/>
        <end position="643"/>
    </location>
</feature>
<protein>
    <recommendedName>
        <fullName evidence="3">BAG domain-containing protein</fullName>
    </recommendedName>
</protein>
<dbReference type="Gene3D" id="1.20.58.120">
    <property type="entry name" value="BAG domain"/>
    <property type="match status" value="1"/>
</dbReference>
<organism evidence="4 5">
    <name type="scientific">Dacryopinax primogenitus (strain DJM 731)</name>
    <name type="common">Brown rot fungus</name>
    <dbReference type="NCBI Taxonomy" id="1858805"/>
    <lineage>
        <taxon>Eukaryota</taxon>
        <taxon>Fungi</taxon>
        <taxon>Dikarya</taxon>
        <taxon>Basidiomycota</taxon>
        <taxon>Agaricomycotina</taxon>
        <taxon>Dacrymycetes</taxon>
        <taxon>Dacrymycetales</taxon>
        <taxon>Dacrymycetaceae</taxon>
        <taxon>Dacryopinax</taxon>
    </lineage>
</organism>
<feature type="compositionally biased region" description="Polar residues" evidence="2">
    <location>
        <begin position="298"/>
        <end position="312"/>
    </location>
</feature>
<dbReference type="HOGENOM" id="CLU_343230_0_0_1"/>
<gene>
    <name evidence="4" type="ORF">DACRYDRAFT_100904</name>
</gene>
<evidence type="ECO:0000313" key="4">
    <source>
        <dbReference type="EMBL" id="EJU00316.1"/>
    </source>
</evidence>
<dbReference type="EMBL" id="JH795867">
    <property type="protein sequence ID" value="EJU00316.1"/>
    <property type="molecule type" value="Genomic_DNA"/>
</dbReference>
<feature type="coiled-coil region" evidence="1">
    <location>
        <begin position="189"/>
        <end position="231"/>
    </location>
</feature>
<feature type="region of interest" description="Disordered" evidence="2">
    <location>
        <begin position="248"/>
        <end position="274"/>
    </location>
</feature>
<dbReference type="GO" id="GO:0051087">
    <property type="term" value="F:protein-folding chaperone binding"/>
    <property type="evidence" value="ECO:0007669"/>
    <property type="project" value="InterPro"/>
</dbReference>
<dbReference type="Pfam" id="PF02179">
    <property type="entry name" value="BAG"/>
    <property type="match status" value="1"/>
</dbReference>
<dbReference type="AlphaFoldDB" id="M5FSD2"/>
<dbReference type="STRING" id="1858805.M5FSD2"/>
<feature type="domain" description="BAG" evidence="3">
    <location>
        <begin position="467"/>
        <end position="503"/>
    </location>
</feature>
<reference evidence="4 5" key="1">
    <citation type="journal article" date="2012" name="Science">
        <title>The Paleozoic origin of enzymatic lignin decomposition reconstructed from 31 fungal genomes.</title>
        <authorList>
            <person name="Floudas D."/>
            <person name="Binder M."/>
            <person name="Riley R."/>
            <person name="Barry K."/>
            <person name="Blanchette R.A."/>
            <person name="Henrissat B."/>
            <person name="Martinez A.T."/>
            <person name="Otillar R."/>
            <person name="Spatafora J.W."/>
            <person name="Yadav J.S."/>
            <person name="Aerts A."/>
            <person name="Benoit I."/>
            <person name="Boyd A."/>
            <person name="Carlson A."/>
            <person name="Copeland A."/>
            <person name="Coutinho P.M."/>
            <person name="de Vries R.P."/>
            <person name="Ferreira P."/>
            <person name="Findley K."/>
            <person name="Foster B."/>
            <person name="Gaskell J."/>
            <person name="Glotzer D."/>
            <person name="Gorecki P."/>
            <person name="Heitman J."/>
            <person name="Hesse C."/>
            <person name="Hori C."/>
            <person name="Igarashi K."/>
            <person name="Jurgens J.A."/>
            <person name="Kallen N."/>
            <person name="Kersten P."/>
            <person name="Kohler A."/>
            <person name="Kuees U."/>
            <person name="Kumar T.K.A."/>
            <person name="Kuo A."/>
            <person name="LaButti K."/>
            <person name="Larrondo L.F."/>
            <person name="Lindquist E."/>
            <person name="Ling A."/>
            <person name="Lombard V."/>
            <person name="Lucas S."/>
            <person name="Lundell T."/>
            <person name="Martin R."/>
            <person name="McLaughlin D.J."/>
            <person name="Morgenstern I."/>
            <person name="Morin E."/>
            <person name="Murat C."/>
            <person name="Nagy L.G."/>
            <person name="Nolan M."/>
            <person name="Ohm R.A."/>
            <person name="Patyshakuliyeva A."/>
            <person name="Rokas A."/>
            <person name="Ruiz-Duenas F.J."/>
            <person name="Sabat G."/>
            <person name="Salamov A."/>
            <person name="Samejima M."/>
            <person name="Schmutz J."/>
            <person name="Slot J.C."/>
            <person name="St John F."/>
            <person name="Stenlid J."/>
            <person name="Sun H."/>
            <person name="Sun S."/>
            <person name="Syed K."/>
            <person name="Tsang A."/>
            <person name="Wiebenga A."/>
            <person name="Young D."/>
            <person name="Pisabarro A."/>
            <person name="Eastwood D.C."/>
            <person name="Martin F."/>
            <person name="Cullen D."/>
            <person name="Grigoriev I.V."/>
            <person name="Hibbett D.S."/>
        </authorList>
    </citation>
    <scope>NUCLEOTIDE SEQUENCE [LARGE SCALE GENOMIC DNA]</scope>
    <source>
        <strain evidence="4 5">DJM-731 SS1</strain>
    </source>
</reference>
<evidence type="ECO:0000313" key="5">
    <source>
        <dbReference type="Proteomes" id="UP000030653"/>
    </source>
</evidence>
<dbReference type="OMA" id="WERENLQ"/>
<feature type="region of interest" description="Disordered" evidence="2">
    <location>
        <begin position="797"/>
        <end position="825"/>
    </location>
</feature>
<sequence>MFTLTFPSEPSFDGYRGHPGLARRHTHASGRRHPTALYEIEPELPYDIDYASMNRRPSAPASRTWGSAYQNCGYEDYDGYYRQPAAPHFGRRQSMNVFQLRGLIAQRQQQQLEEERQRQREQQRQRESERQRQIEQQRVHRQRQLARLERERAQVEKEISSAQLFASQQLASMFSAPDQQLHRQNAIRRKSEDERLAELEVERTRLLAKKAEREAQEAAETQRAQAIAEQERQAKIQKMKLVRERHEAERLAQAAAAGAQAPDEPETAEDFEQQRRNAQRLVVETFLGELLGRFIDFNDSTPDVPATTSTSVDVKGKGKAPEQPQPEVQPKQERKVRFRGEYAGPSYSQQEEAPPAPVQVAIPIPTPVPVEVPVIVETVPAPAVPIVADLDSPAMHVDVPPVEPIVSEPTRSESPARDLALQQVQLLLAKFESLTYAFAFPRVLTFAFLDTPELAYTAQNAPIHSYEHALNSLLQELDGIDSEGDKEVRRARRESVRKVEKELGWVEAEIRRAWERENLQEELLSSSESEVEAIEPIEQSVVEPTPAEVEITNGATQSITEPVSETVEPALTHADDRASTKALLNEFLTEDTVTAQVPGAGINDEPVVTTTTEETDKEATVEKTVEEPTAESDPVAAEPATEQAPLIEVAVDERGIGDHVVEHLAIEEPNVVKSVEIADTPESAIVDHHDDATIMTTEQFTAEPTNESTLVIPSVESSAGLVADSVGEPVLVKTEPRALQLAESATTPGVEEDHAPSTVGVVPLSEPVSENASPLLSRAFVPVPISDELSHKVQFEDEVLAQSSSPDIESSGKEEGKSDDEFELI</sequence>
<dbReference type="RefSeq" id="XP_040627213.1">
    <property type="nucleotide sequence ID" value="XM_040767499.1"/>
</dbReference>
<feature type="compositionally biased region" description="Basic and acidic residues" evidence="2">
    <location>
        <begin position="113"/>
        <end position="138"/>
    </location>
</feature>
<dbReference type="SUPFAM" id="SSF63491">
    <property type="entry name" value="BAG domain"/>
    <property type="match status" value="1"/>
</dbReference>
<dbReference type="GeneID" id="63682561"/>
<name>M5FSD2_DACPD</name>